<gene>
    <name evidence="5" type="ORF">PEVE_00040547</name>
</gene>
<proteinExistence type="predicted"/>
<dbReference type="InterPro" id="IPR036322">
    <property type="entry name" value="WD40_repeat_dom_sf"/>
</dbReference>
<dbReference type="SUPFAM" id="SSF50978">
    <property type="entry name" value="WD40 repeat-like"/>
    <property type="match status" value="1"/>
</dbReference>
<reference evidence="5 6" key="1">
    <citation type="submission" date="2022-05" db="EMBL/GenBank/DDBJ databases">
        <authorList>
            <consortium name="Genoscope - CEA"/>
            <person name="William W."/>
        </authorList>
    </citation>
    <scope>NUCLEOTIDE SEQUENCE [LARGE SCALE GENOMIC DNA]</scope>
</reference>
<evidence type="ECO:0000313" key="5">
    <source>
        <dbReference type="EMBL" id="CAH3043048.1"/>
    </source>
</evidence>
<dbReference type="PANTHER" id="PTHR10039:SF14">
    <property type="entry name" value="NACHT DOMAIN-CONTAINING PROTEIN"/>
    <property type="match status" value="1"/>
</dbReference>
<evidence type="ECO:0000259" key="4">
    <source>
        <dbReference type="PROSITE" id="PS50837"/>
    </source>
</evidence>
<dbReference type="PROSITE" id="PS50837">
    <property type="entry name" value="NACHT"/>
    <property type="match status" value="1"/>
</dbReference>
<dbReference type="Gene3D" id="3.40.50.300">
    <property type="entry name" value="P-loop containing nucleotide triphosphate hydrolases"/>
    <property type="match status" value="1"/>
</dbReference>
<keyword evidence="2" id="KW-0175">Coiled coil</keyword>
<dbReference type="InterPro" id="IPR007111">
    <property type="entry name" value="NACHT_NTPase"/>
</dbReference>
<dbReference type="Pfam" id="PF24883">
    <property type="entry name" value="NPHP3_N"/>
    <property type="match status" value="1"/>
</dbReference>
<accession>A0ABN8N4X8</accession>
<dbReference type="InterPro" id="IPR027417">
    <property type="entry name" value="P-loop_NTPase"/>
</dbReference>
<keyword evidence="1" id="KW-0677">Repeat</keyword>
<name>A0ABN8N4X8_9CNID</name>
<feature type="compositionally biased region" description="Acidic residues" evidence="3">
    <location>
        <begin position="1830"/>
        <end position="1846"/>
    </location>
</feature>
<dbReference type="InterPro" id="IPR056884">
    <property type="entry name" value="NPHP3-like_N"/>
</dbReference>
<comment type="caution">
    <text evidence="5">The sequence shown here is derived from an EMBL/GenBank/DDBJ whole genome shotgun (WGS) entry which is preliminary data.</text>
</comment>
<dbReference type="EMBL" id="CALNXI010000742">
    <property type="protein sequence ID" value="CAH3043048.1"/>
    <property type="molecule type" value="Genomic_DNA"/>
</dbReference>
<keyword evidence="6" id="KW-1185">Reference proteome</keyword>
<dbReference type="Gene3D" id="2.130.10.10">
    <property type="entry name" value="YVTN repeat-like/Quinoprotein amine dehydrogenase"/>
    <property type="match status" value="1"/>
</dbReference>
<dbReference type="InterPro" id="IPR001680">
    <property type="entry name" value="WD40_rpt"/>
</dbReference>
<dbReference type="SUPFAM" id="SSF52540">
    <property type="entry name" value="P-loop containing nucleoside triphosphate hydrolases"/>
    <property type="match status" value="1"/>
</dbReference>
<dbReference type="SUPFAM" id="SSF82171">
    <property type="entry name" value="DPP6 N-terminal domain-like"/>
    <property type="match status" value="1"/>
</dbReference>
<evidence type="ECO:0000256" key="3">
    <source>
        <dbReference type="SAM" id="MobiDB-lite"/>
    </source>
</evidence>
<dbReference type="SMART" id="SM00320">
    <property type="entry name" value="WD40"/>
    <property type="match status" value="4"/>
</dbReference>
<evidence type="ECO:0000256" key="2">
    <source>
        <dbReference type="SAM" id="Coils"/>
    </source>
</evidence>
<sequence>MFLIFFYSSTNALGNINDSKKRWMVFGLALKDLVDQIRSFVEKEVQKDFDNLKTSHGIDSQSSSGRLKKWSSTFLKYENINGNDAVPKLPHGKFNYAAFDCRVMSHVDYAKLYLENYMAKFTVFDEHCDASAVLNLLGRVPVFSLAAQGAAHDVRQDRNAWAHCAFQDWDPAKFQQYFQDMKRLVNALGLPAADETKLLADLNTWEKTGPSLCMNPSVDATLLQMVQQHVHKLIADVDNMAFEVDCDRETVEIALQDVAADVKELEKRISVVEKENKGLKRSMESFQDEQRAMGEKFKSLKSDHDFVQQRVTQVEEQLRSPRPQVSFEISHFEADIAFLAERHDPDTRGWLFADINSWFRAPGDSRAYVLLGDAGVGKSVIAGALAKRAQDDGYLGAAYFCRHNDETRNDPRNLLGTIACQLCKCSVEYSNIVGGEGGVRMTLANSNLSIGGLFTKLLQEPLGKCMPCEQRKLVIIDALDETEYKSRDDFLDLITHRFPRLPKWLLFFITSRPEDTVQFTLKNYNPCVKICAGYGKHLNVYQQHEQDIKQFFEKRVDFSCLPCTVEIVTKKCNGLFLYAFYMVEVLNNLACSGNIGELTELFPGDIDDFFYVNFKRIFDKVGADLFRTLFGCVAASPSPLPRSFISFLLKTEKSNLNEQEVIDTVSIFLVHRASDLTFTFLHNLIPSWLTDRNKARRFFVDITVARKYLKKIVLEFLPSSVINVSSEKYSSIEIDLLDYVLHFGVRLLCKCDDIDSMKIAHNFLTSYQFIQKRIQKSRIGVYSLIGDLKLSAGCQNLSDTEKETLQGVCRALERSIHTLWECPYLLPSCLQMVSKAVKLNITIPDGVSTTWMEWSWLPFPAPKAPHNKVSRCLAFSPDRKLLAQFQEGGISLFNSCSLERLLGPVKLNAMSDVKCLAFSSCGDFVFFGKFDKVFSVQRGIIETYVPLQKVHLQCEWCSFTLDRQHIVVKCSSLPTPTCWLCLLNHLCLWAKLEIERSGKREPLCRCFPNKLEVTRKFPQLATYQGSRITAMRPLLNLLSEMKCEEWCSLLEKVQLDRGDLTFLVPDCLRCELSRDYEALTLKEVRQFVIDHYSNIFKYQVWDARTGKPVLNVALSSGVEVCPFIHFCHLGTAFETCGTLFTGIDKALSLANIALLSTICHHLLFRENFLEKYLFRSFPPRPAILKWYYPRPDGTVSFMVDSQNVKRVIKEIRCYAALEEDVVVYVTHESRLCALCLQTGTTTVLDSSEPIMKVLYRDAVLHLFLTSDDTIEARALSNYLTSDDTIGTPASSTYTFTDLSNGDTYEAIEKVSVLSTVSPIIASELENFPDEGKKVFFSDSVPCLSPGVIWVAKPFVKYAKTVVYLFRVRHPHYQQQRSNNPEYVIKEVAQFGFTNDHSFFVYLSVHTSLHALSLQSGTILQSVSGVSPLFFTSEGHVGYHFQADDEGKTLFLKDFPCDFLKRFLIPSVKIPMQPNFVSEDTFLVLCTDSSVLSFQATGDLCTKTIFAEHPLDSGLLGPWHVQKCAFSSDGKLIAAHHGKMITLHDAIGSDDCSFPCSVFEDDHEFSVLQLTFSGDSALLLYCIRNCPFVVWDVRKRETLASFDPPGLVSEDFCCFFTVDNKIVFSTELHIEIWDPAKIKNKASTRLDVDVLYSKADIITYCTVSRNNDLLACCVVDRILLYSLNSPTNPQFVLKLPRAHLGKIEFCRFLNGKRYIISYGIDGAVFLWDVLERTAISFIRVPVEGENISFMTVSPKEDKVVGFTSFGRFFQITLNGLNAEISSFQLKPQGMMMGPNASTVTGAVCSYVEQIAEETDTSKVLEEMSYMYSSDQSEDGDGGESENSETDQ</sequence>
<dbReference type="Proteomes" id="UP001159427">
    <property type="component" value="Unassembled WGS sequence"/>
</dbReference>
<evidence type="ECO:0000256" key="1">
    <source>
        <dbReference type="ARBA" id="ARBA00022737"/>
    </source>
</evidence>
<protein>
    <recommendedName>
        <fullName evidence="4">NACHT domain-containing protein</fullName>
    </recommendedName>
</protein>
<feature type="region of interest" description="Disordered" evidence="3">
    <location>
        <begin position="1824"/>
        <end position="1846"/>
    </location>
</feature>
<dbReference type="InterPro" id="IPR015943">
    <property type="entry name" value="WD40/YVTN_repeat-like_dom_sf"/>
</dbReference>
<dbReference type="PANTHER" id="PTHR10039">
    <property type="entry name" value="AMELOGENIN"/>
    <property type="match status" value="1"/>
</dbReference>
<feature type="domain" description="NACHT" evidence="4">
    <location>
        <begin position="366"/>
        <end position="513"/>
    </location>
</feature>
<evidence type="ECO:0000313" key="6">
    <source>
        <dbReference type="Proteomes" id="UP001159427"/>
    </source>
</evidence>
<organism evidence="5 6">
    <name type="scientific">Porites evermanni</name>
    <dbReference type="NCBI Taxonomy" id="104178"/>
    <lineage>
        <taxon>Eukaryota</taxon>
        <taxon>Metazoa</taxon>
        <taxon>Cnidaria</taxon>
        <taxon>Anthozoa</taxon>
        <taxon>Hexacorallia</taxon>
        <taxon>Scleractinia</taxon>
        <taxon>Fungiina</taxon>
        <taxon>Poritidae</taxon>
        <taxon>Porites</taxon>
    </lineage>
</organism>
<feature type="coiled-coil region" evidence="2">
    <location>
        <begin position="248"/>
        <end position="289"/>
    </location>
</feature>